<keyword evidence="3" id="KW-1133">Transmembrane helix</keyword>
<dbReference type="PANTHER" id="PTHR31170">
    <property type="entry name" value="BNAC04G53230D PROTEIN"/>
    <property type="match status" value="1"/>
</dbReference>
<evidence type="ECO:0000256" key="2">
    <source>
        <dbReference type="SAM" id="MobiDB-lite"/>
    </source>
</evidence>
<evidence type="ECO:0000256" key="3">
    <source>
        <dbReference type="SAM" id="Phobius"/>
    </source>
</evidence>
<feature type="compositionally biased region" description="Polar residues" evidence="2">
    <location>
        <begin position="27"/>
        <end position="41"/>
    </location>
</feature>
<keyword evidence="3" id="KW-0812">Transmembrane</keyword>
<keyword evidence="3" id="KW-0472">Membrane</keyword>
<dbReference type="EMBL" id="JAUJYO010000017">
    <property type="protein sequence ID" value="KAK1291343.1"/>
    <property type="molecule type" value="Genomic_DNA"/>
</dbReference>
<organism evidence="4 5">
    <name type="scientific">Acorus calamus</name>
    <name type="common">Sweet flag</name>
    <dbReference type="NCBI Taxonomy" id="4465"/>
    <lineage>
        <taxon>Eukaryota</taxon>
        <taxon>Viridiplantae</taxon>
        <taxon>Streptophyta</taxon>
        <taxon>Embryophyta</taxon>
        <taxon>Tracheophyta</taxon>
        <taxon>Spermatophyta</taxon>
        <taxon>Magnoliopsida</taxon>
        <taxon>Liliopsida</taxon>
        <taxon>Acoraceae</taxon>
        <taxon>Acorus</taxon>
    </lineage>
</organism>
<dbReference type="InterPro" id="IPR004158">
    <property type="entry name" value="DUF247_pln"/>
</dbReference>
<feature type="region of interest" description="Disordered" evidence="2">
    <location>
        <begin position="22"/>
        <end position="61"/>
    </location>
</feature>
<comment type="caution">
    <text evidence="4">The sequence shown here is derived from an EMBL/GenBank/DDBJ whole genome shotgun (WGS) entry which is preliminary data.</text>
</comment>
<reference evidence="4" key="1">
    <citation type="journal article" date="2023" name="Nat. Commun.">
        <title>Diploid and tetraploid genomes of Acorus and the evolution of monocots.</title>
        <authorList>
            <person name="Ma L."/>
            <person name="Liu K.W."/>
            <person name="Li Z."/>
            <person name="Hsiao Y.Y."/>
            <person name="Qi Y."/>
            <person name="Fu T."/>
            <person name="Tang G.D."/>
            <person name="Zhang D."/>
            <person name="Sun W.H."/>
            <person name="Liu D.K."/>
            <person name="Li Y."/>
            <person name="Chen G.Z."/>
            <person name="Liu X.D."/>
            <person name="Liao X.Y."/>
            <person name="Jiang Y.T."/>
            <person name="Yu X."/>
            <person name="Hao Y."/>
            <person name="Huang J."/>
            <person name="Zhao X.W."/>
            <person name="Ke S."/>
            <person name="Chen Y.Y."/>
            <person name="Wu W.L."/>
            <person name="Hsu J.L."/>
            <person name="Lin Y.F."/>
            <person name="Huang M.D."/>
            <person name="Li C.Y."/>
            <person name="Huang L."/>
            <person name="Wang Z.W."/>
            <person name="Zhao X."/>
            <person name="Zhong W.Y."/>
            <person name="Peng D.H."/>
            <person name="Ahmad S."/>
            <person name="Lan S."/>
            <person name="Zhang J.S."/>
            <person name="Tsai W.C."/>
            <person name="Van de Peer Y."/>
            <person name="Liu Z.J."/>
        </authorList>
    </citation>
    <scope>NUCLEOTIDE SEQUENCE</scope>
    <source>
        <strain evidence="4">CP</strain>
    </source>
</reference>
<proteinExistence type="predicted"/>
<keyword evidence="1" id="KW-0175">Coiled coil</keyword>
<evidence type="ECO:0000313" key="5">
    <source>
        <dbReference type="Proteomes" id="UP001180020"/>
    </source>
</evidence>
<name>A0AAV9CQH3_ACOCL</name>
<gene>
    <name evidence="4" type="ORF">QJS10_CPB17g01066</name>
</gene>
<dbReference type="AlphaFoldDB" id="A0AAV9CQH3"/>
<sequence length="552" mass="63180">MSTFGFSIRMWMKHGYPSEARYRGESDGSNGIERTSDTGQGQIPGRSEPSHHEEREGTGSRGCSLPLTSLVSVSVSVFVYHLRKLRIHHHKPLVSLCAIAMDEEDWVDSLKRRMEEAHCNRQRQDPCSIFRVPANLRRCNLKSYDPTLTHYGPYDPSFVSIGPYHRGKPCLQQVEDLKWRTLRSLLLRNQAVSLERCLEEMKDLEARARGCYSEVVNLYSKDFVEMMLLDGCFVVFVLACEMDYANQAEEDEEVGVLKVWMWPDVKKDLFLLENQIPFFVVKALFQLLVSPFEGIASAEELAIKALIRCYPGRRDSLPAVPSGRIHHLLHLFYKSILPVTETERSHANNHDLLPLYQPKTSTKGVLESIPSAADLKEAGVKFKVKKNVTSFLDVAFRGRVMEIPPLALYDKTESVLRNLIAFERCYMNTGDHVTRYALFMDCLAHGPRDVSILRKEGIIVNWLSGDEEAARMFNQLFVEVAYDPWKNNYLSGLFVEVSRFCGLRQNRWRAKLVRDYFGNPWAIISLGAAVTFLILTFLQTFFAVYSYFCPPS</sequence>
<reference evidence="4" key="2">
    <citation type="submission" date="2023-06" db="EMBL/GenBank/DDBJ databases">
        <authorList>
            <person name="Ma L."/>
            <person name="Liu K.-W."/>
            <person name="Li Z."/>
            <person name="Hsiao Y.-Y."/>
            <person name="Qi Y."/>
            <person name="Fu T."/>
            <person name="Tang G."/>
            <person name="Zhang D."/>
            <person name="Sun W.-H."/>
            <person name="Liu D.-K."/>
            <person name="Li Y."/>
            <person name="Chen G.-Z."/>
            <person name="Liu X.-D."/>
            <person name="Liao X.-Y."/>
            <person name="Jiang Y.-T."/>
            <person name="Yu X."/>
            <person name="Hao Y."/>
            <person name="Huang J."/>
            <person name="Zhao X.-W."/>
            <person name="Ke S."/>
            <person name="Chen Y.-Y."/>
            <person name="Wu W.-L."/>
            <person name="Hsu J.-L."/>
            <person name="Lin Y.-F."/>
            <person name="Huang M.-D."/>
            <person name="Li C.-Y."/>
            <person name="Huang L."/>
            <person name="Wang Z.-W."/>
            <person name="Zhao X."/>
            <person name="Zhong W.-Y."/>
            <person name="Peng D.-H."/>
            <person name="Ahmad S."/>
            <person name="Lan S."/>
            <person name="Zhang J.-S."/>
            <person name="Tsai W.-C."/>
            <person name="Van De Peer Y."/>
            <person name="Liu Z.-J."/>
        </authorList>
    </citation>
    <scope>NUCLEOTIDE SEQUENCE</scope>
    <source>
        <strain evidence="4">CP</strain>
        <tissue evidence="4">Leaves</tissue>
    </source>
</reference>
<dbReference type="Proteomes" id="UP001180020">
    <property type="component" value="Unassembled WGS sequence"/>
</dbReference>
<dbReference type="Pfam" id="PF03140">
    <property type="entry name" value="DUF247"/>
    <property type="match status" value="1"/>
</dbReference>
<protein>
    <submittedName>
        <fullName evidence="4">UPF0481 protein</fullName>
    </submittedName>
</protein>
<dbReference type="PANTHER" id="PTHR31170:SF25">
    <property type="entry name" value="BNAA09G04570D PROTEIN"/>
    <property type="match status" value="1"/>
</dbReference>
<feature type="transmembrane region" description="Helical" evidence="3">
    <location>
        <begin position="521"/>
        <end position="548"/>
    </location>
</feature>
<evidence type="ECO:0000313" key="4">
    <source>
        <dbReference type="EMBL" id="KAK1291343.1"/>
    </source>
</evidence>
<feature type="coiled-coil region" evidence="1">
    <location>
        <begin position="187"/>
        <end position="214"/>
    </location>
</feature>
<evidence type="ECO:0000256" key="1">
    <source>
        <dbReference type="SAM" id="Coils"/>
    </source>
</evidence>
<feature type="compositionally biased region" description="Basic and acidic residues" evidence="2">
    <location>
        <begin position="48"/>
        <end position="58"/>
    </location>
</feature>
<keyword evidence="5" id="KW-1185">Reference proteome</keyword>
<accession>A0AAV9CQH3</accession>